<reference evidence="5" key="2">
    <citation type="journal article" date="2016" name="Nat. Commun.">
        <title>Genome analysis of three Pneumocystis species reveals adaptation mechanisms to life exclusively in mammalian hosts.</title>
        <authorList>
            <person name="Ma L."/>
            <person name="Chen Z."/>
            <person name="Huang D.W."/>
            <person name="Kutty G."/>
            <person name="Ishihara M."/>
            <person name="Wang H."/>
            <person name="Abouelleil A."/>
            <person name="Bishop L."/>
            <person name="Davey E."/>
            <person name="Deng R."/>
            <person name="Deng X."/>
            <person name="Fan L."/>
            <person name="Fantoni G."/>
            <person name="Fitzgerald M."/>
            <person name="Gogineni E."/>
            <person name="Goldberg J.M."/>
            <person name="Handley G."/>
            <person name="Hu X."/>
            <person name="Huber C."/>
            <person name="Jiao X."/>
            <person name="Jones K."/>
            <person name="Levin J.Z."/>
            <person name="Liu Y."/>
            <person name="Macdonald P."/>
            <person name="Melnikov A."/>
            <person name="Raley C."/>
            <person name="Sassi M."/>
            <person name="Sherman B.T."/>
            <person name="Song X."/>
            <person name="Sykes S."/>
            <person name="Tran B."/>
            <person name="Walsh L."/>
            <person name="Xia Y."/>
            <person name="Yang J."/>
            <person name="Young S."/>
            <person name="Zeng Q."/>
            <person name="Zheng X."/>
            <person name="Stephens R."/>
            <person name="Nusbaum C."/>
            <person name="Birren B.W."/>
            <person name="Azadi P."/>
            <person name="Lempicki R.A."/>
            <person name="Cuomo C.A."/>
            <person name="Kovacs J.A."/>
        </authorList>
    </citation>
    <scope>NUCLEOTIDE SEQUENCE [LARGE SCALE GENOMIC DNA]</scope>
    <source>
        <strain evidence="5">RU7</strain>
    </source>
</reference>
<dbReference type="Pfam" id="PF02349">
    <property type="entry name" value="MSG"/>
    <property type="match status" value="5"/>
</dbReference>
<dbReference type="InterPro" id="IPR021041">
    <property type="entry name" value="Maj_surf_glycoprot_2_C"/>
</dbReference>
<feature type="domain" description="Major surface glycoprotein 2 C-terminal" evidence="2">
    <location>
        <begin position="822"/>
        <end position="849"/>
    </location>
</feature>
<dbReference type="GeneID" id="28942187"/>
<dbReference type="GeneID" id="28939430"/>
<gene>
    <name evidence="4" type="ORF">T551_00911</name>
    <name evidence="3" type="ORF">T551_03669</name>
</gene>
<accession>A0A0W4ZBU1</accession>
<comment type="caution">
    <text evidence="3">The sequence shown here is derived from an EMBL/GenBank/DDBJ whole genome shotgun (WGS) entry which is preliminary data.</text>
</comment>
<dbReference type="RefSeq" id="XP_018230921.1">
    <property type="nucleotide sequence ID" value="XM_018373175.1"/>
</dbReference>
<evidence type="ECO:0000259" key="2">
    <source>
        <dbReference type="Pfam" id="PF12373"/>
    </source>
</evidence>
<evidence type="ECO:0000256" key="1">
    <source>
        <dbReference type="SAM" id="Coils"/>
    </source>
</evidence>
<feature type="non-terminal residue" evidence="3">
    <location>
        <position position="1"/>
    </location>
</feature>
<keyword evidence="1" id="KW-0175">Coiled coil</keyword>
<keyword evidence="5" id="KW-1185">Reference proteome</keyword>
<dbReference type="VEuPathDB" id="FungiDB:T551_00911"/>
<dbReference type="STRING" id="1408657.A0A0W4ZBU1"/>
<dbReference type="OrthoDB" id="10257471at2759"/>
<reference evidence="3" key="1">
    <citation type="submission" date="2015-06" db="EMBL/GenBank/DDBJ databases">
        <title>Mechanisms of Adaptation to a Mammalian Host Environment by Pneumocystis, an Opportunistic Pathogen of Immunosuppressed Patients.</title>
        <authorList>
            <consortium name="The Broad Institute Genomics Platform"/>
            <person name="Cuomo C.A."/>
            <person name="Ma L."/>
            <person name="Huang D.W."/>
            <person name="Kutty G."/>
            <person name="Bishop L."/>
            <person name="Fantoni G."/>
            <person name="Sherman B.T."/>
            <person name="Jiao X."/>
            <person name="Hu X."/>
            <person name="Yang J."/>
            <person name="Jones K."/>
            <person name="Raley C."/>
            <person name="Stephens R."/>
            <person name="Lempicki R.A."/>
            <person name="Kovacs J.A."/>
            <person name="Chen Z."/>
            <person name="Abouelleil A."/>
            <person name="Goldberg J."/>
            <person name="Priest M."/>
            <person name="Saif S."/>
            <person name="Sykes S."/>
            <person name="Young S."/>
            <person name="Zeng Q."/>
            <person name="Wortman J."/>
            <person name="Nusbaum C."/>
            <person name="Birren B."/>
            <person name="Gabriel S."/>
            <person name="Lander E."/>
        </authorList>
    </citation>
    <scope>NUCLEOTIDE SEQUENCE [LARGE SCALE GENOMIC DNA]</scope>
    <source>
        <strain evidence="3">RU7</strain>
    </source>
</reference>
<dbReference type="Proteomes" id="UP000053447">
    <property type="component" value="Unassembled WGS sequence"/>
</dbReference>
<evidence type="ECO:0000313" key="4">
    <source>
        <dbReference type="EMBL" id="KTW32229.1"/>
    </source>
</evidence>
<dbReference type="AlphaFoldDB" id="A0A0W4ZBU1"/>
<proteinExistence type="predicted"/>
<dbReference type="InterPro" id="IPR003330">
    <property type="entry name" value="MSG"/>
</dbReference>
<dbReference type="RefSeq" id="XP_018227880.1">
    <property type="nucleotide sequence ID" value="XM_018375932.1"/>
</dbReference>
<protein>
    <recommendedName>
        <fullName evidence="2">Major surface glycoprotein 2 C-terminal domain-containing protein</fullName>
    </recommendedName>
</protein>
<sequence>HSLARAVARAVKRQTQAQGTQDDEVNLLAFILKEEMDTTDKCETKLKEYCGNLKKIDPKLNKISSKLEKICEDSETIKGKCKDLKDKITKKCQNSKQEIEKTLTNPSTVNCKKNEQDCLFLEEACLNDLKNKCNELRNTCYQKKRDETADEVLLRALSGNLKNDAGCKKKLEEVCQELDDESDELMKRCLYQEKTCEDLLKKGENKCNTLKTEIKTLNNKFQEKCRSLLEQCHFYEPSCKDEYKPNCKELTTKCENAKITYIPPGLDFDPTKPKTTLAEKIDLKELYTEAIKKGVYIGRTYAKDAITLLALSTLHLSDSGKVGERKKKCEEILKNNCKNPQEHKILRDLCTNNSDITEEGKKICNKLDERLAERTLIVSEKINRHLGNKANEIISWYKLLTFLTEKECTRLQSDCFYLKGQSQLEKLCNNLKAACYKKGLEAVANEVLQDKLRGKLHGSNETWLETLQKDLVKVCEKMKGESDELFVLCINPIKTALTVSTDLRMRAVALREQLNDKRDYPTKEDCKELEKKCNVLGQDSSEIKWPCYTLSQHCNRLESIEYLENKLLEKKLEGLKNETICREKTKELCKLWIRRRNVKFSYACSTLEVTCKKINESLNSKCNALKEHMAIHDVVKEAEKKEEYCRFWTPYCEKFTPSCNELEKNKGKGCKKLNEKCKLFFEKKKLEDKAIDEFKGSLSTNTDCEGTLEKYCVALNNATNGLETLCKSNNSTKEKVRKETCKRLVERVQEKCPGLKKELEETKEVLVEKEKEYKDVKEKAEEAMKKASLVLSKAKIENNKSANEVVPNAPAVPSGAKDTKSFRLIRRDATVKVTEDEAKAFDLVAQAFGLYVELREICHDLLKGCGFKKECKCESQCKEIKKICSKIEPLEVKPYKIETVTKNITTTTTTTTTKTEGEGKTAECQSLQTTDTWVTKTSTHTSTSTTTSTVTSRITLTSTRRCKPTKCTTGEEDDAGEVKPSEGLRMSGWSVMRGVLLAMMISFMI</sequence>
<feature type="coiled-coil region" evidence="1">
    <location>
        <begin position="85"/>
        <end position="220"/>
    </location>
</feature>
<evidence type="ECO:0000313" key="5">
    <source>
        <dbReference type="Proteomes" id="UP000053447"/>
    </source>
</evidence>
<dbReference type="VEuPathDB" id="FungiDB:T551_03669"/>
<dbReference type="EMBL" id="LFWA01000003">
    <property type="protein sequence ID" value="KTW32229.1"/>
    <property type="molecule type" value="Genomic_DNA"/>
</dbReference>
<feature type="coiled-coil region" evidence="1">
    <location>
        <begin position="745"/>
        <end position="797"/>
    </location>
</feature>
<evidence type="ECO:0000313" key="3">
    <source>
        <dbReference type="EMBL" id="KTW25833.1"/>
    </source>
</evidence>
<dbReference type="EMBL" id="LFWA01000020">
    <property type="protein sequence ID" value="KTW25833.1"/>
    <property type="molecule type" value="Genomic_DNA"/>
</dbReference>
<name>A0A0W4ZBU1_PNEJ7</name>
<dbReference type="Pfam" id="PF12373">
    <property type="entry name" value="Msg2_C"/>
    <property type="match status" value="1"/>
</dbReference>
<organism evidence="3 5">
    <name type="scientific">Pneumocystis jirovecii (strain RU7)</name>
    <name type="common">Human pneumocystis pneumonia agent</name>
    <dbReference type="NCBI Taxonomy" id="1408657"/>
    <lineage>
        <taxon>Eukaryota</taxon>
        <taxon>Fungi</taxon>
        <taxon>Dikarya</taxon>
        <taxon>Ascomycota</taxon>
        <taxon>Taphrinomycotina</taxon>
        <taxon>Pneumocystomycetes</taxon>
        <taxon>Pneumocystaceae</taxon>
        <taxon>Pneumocystis</taxon>
    </lineage>
</organism>